<sequence length="216" mass="21497">MTLGISSAASGASNLWSLLSSRAATSTSTASSFSQRTGGTASASNAATGATSRPDGPPPPPSQFDSTMSTAQFAHMAGAGAARRGPPPGEDPIASLDSDDDGSVSSDEFGLDAASDEVQQLFAAIDEDGSGDLSAGEIDSFREQMMNADGGQPPEPPVPAMGPPPAAGDADNAGDTGSSAAITASQPDVSQFLQQLAQRYARLTADQSESALSVTA</sequence>
<dbReference type="SUPFAM" id="SSF47473">
    <property type="entry name" value="EF-hand"/>
    <property type="match status" value="1"/>
</dbReference>
<feature type="region of interest" description="Disordered" evidence="1">
    <location>
        <begin position="145"/>
        <end position="183"/>
    </location>
</feature>
<evidence type="ECO:0000256" key="1">
    <source>
        <dbReference type="SAM" id="MobiDB-lite"/>
    </source>
</evidence>
<feature type="compositionally biased region" description="Pro residues" evidence="1">
    <location>
        <begin position="153"/>
        <end position="166"/>
    </location>
</feature>
<evidence type="ECO:0000313" key="3">
    <source>
        <dbReference type="EMBL" id="MEK8034737.1"/>
    </source>
</evidence>
<accession>A0ABU9BXN3</accession>
<gene>
    <name evidence="3" type="ORF">AACH06_28295</name>
</gene>
<evidence type="ECO:0000259" key="2">
    <source>
        <dbReference type="PROSITE" id="PS50222"/>
    </source>
</evidence>
<comment type="caution">
    <text evidence="3">The sequence shown here is derived from an EMBL/GenBank/DDBJ whole genome shotgun (WGS) entry which is preliminary data.</text>
</comment>
<dbReference type="EMBL" id="JBBUTG010000033">
    <property type="protein sequence ID" value="MEK8034737.1"/>
    <property type="molecule type" value="Genomic_DNA"/>
</dbReference>
<feature type="region of interest" description="Disordered" evidence="1">
    <location>
        <begin position="26"/>
        <end position="115"/>
    </location>
</feature>
<dbReference type="PROSITE" id="PS00018">
    <property type="entry name" value="EF_HAND_1"/>
    <property type="match status" value="1"/>
</dbReference>
<dbReference type="PROSITE" id="PS50222">
    <property type="entry name" value="EF_HAND_2"/>
    <property type="match status" value="1"/>
</dbReference>
<dbReference type="Gene3D" id="1.10.238.10">
    <property type="entry name" value="EF-hand"/>
    <property type="match status" value="1"/>
</dbReference>
<reference evidence="3 4" key="1">
    <citation type="submission" date="2024-04" db="EMBL/GenBank/DDBJ databases">
        <title>Novel species of the genus Ideonella isolated from streams.</title>
        <authorList>
            <person name="Lu H."/>
        </authorList>
    </citation>
    <scope>NUCLEOTIDE SEQUENCE [LARGE SCALE GENOMIC DNA]</scope>
    <source>
        <strain evidence="3 4">DXS29W</strain>
    </source>
</reference>
<protein>
    <recommendedName>
        <fullName evidence="2">EF-hand domain-containing protein</fullName>
    </recommendedName>
</protein>
<keyword evidence="4" id="KW-1185">Reference proteome</keyword>
<proteinExistence type="predicted"/>
<dbReference type="RefSeq" id="WP_341429167.1">
    <property type="nucleotide sequence ID" value="NZ_JBBUTG010000033.1"/>
</dbReference>
<evidence type="ECO:0000313" key="4">
    <source>
        <dbReference type="Proteomes" id="UP001371218"/>
    </source>
</evidence>
<dbReference type="InterPro" id="IPR018247">
    <property type="entry name" value="EF_Hand_1_Ca_BS"/>
</dbReference>
<feature type="compositionally biased region" description="Low complexity" evidence="1">
    <location>
        <begin position="26"/>
        <end position="52"/>
    </location>
</feature>
<organism evidence="3 4">
    <name type="scientific">Ideonella lacteola</name>
    <dbReference type="NCBI Taxonomy" id="2984193"/>
    <lineage>
        <taxon>Bacteria</taxon>
        <taxon>Pseudomonadati</taxon>
        <taxon>Pseudomonadota</taxon>
        <taxon>Betaproteobacteria</taxon>
        <taxon>Burkholderiales</taxon>
        <taxon>Sphaerotilaceae</taxon>
        <taxon>Ideonella</taxon>
    </lineage>
</organism>
<name>A0ABU9BXN3_9BURK</name>
<dbReference type="InterPro" id="IPR002048">
    <property type="entry name" value="EF_hand_dom"/>
</dbReference>
<feature type="compositionally biased region" description="Low complexity" evidence="1">
    <location>
        <begin position="167"/>
        <end position="181"/>
    </location>
</feature>
<dbReference type="Proteomes" id="UP001371218">
    <property type="component" value="Unassembled WGS sequence"/>
</dbReference>
<feature type="compositionally biased region" description="Polar residues" evidence="1">
    <location>
        <begin position="63"/>
        <end position="72"/>
    </location>
</feature>
<dbReference type="InterPro" id="IPR011992">
    <property type="entry name" value="EF-hand-dom_pair"/>
</dbReference>
<feature type="domain" description="EF-hand" evidence="2">
    <location>
        <begin position="113"/>
        <end position="148"/>
    </location>
</feature>